<protein>
    <submittedName>
        <fullName evidence="7">Cytochrome b562</fullName>
    </submittedName>
</protein>
<reference evidence="7 8" key="1">
    <citation type="submission" date="2015-02" db="EMBL/GenBank/DDBJ databases">
        <title>Whole genome shotgun sequencing of cultured foodborne pathogen.</title>
        <authorList>
            <person name="Timme R."/>
            <person name="Allard M.W."/>
            <person name="Strain E."/>
            <person name="Evans P.S."/>
            <person name="Brown E."/>
        </authorList>
    </citation>
    <scope>NUCLEOTIDE SEQUENCE [LARGE SCALE GENOMIC DNA]</scope>
    <source>
        <strain evidence="7 8">GCSL-TSO-24</strain>
    </source>
</reference>
<dbReference type="GO" id="GO:0022900">
    <property type="term" value="P:electron transport chain"/>
    <property type="evidence" value="ECO:0007669"/>
    <property type="project" value="InterPro"/>
</dbReference>
<organism evidence="7 8">
    <name type="scientific">Morganella morganii</name>
    <name type="common">Proteus morganii</name>
    <dbReference type="NCBI Taxonomy" id="582"/>
    <lineage>
        <taxon>Bacteria</taxon>
        <taxon>Pseudomonadati</taxon>
        <taxon>Pseudomonadota</taxon>
        <taxon>Gammaproteobacteria</taxon>
        <taxon>Enterobacterales</taxon>
        <taxon>Morganellaceae</taxon>
        <taxon>Morganella</taxon>
    </lineage>
</organism>
<dbReference type="Pfam" id="PF07361">
    <property type="entry name" value="Cytochrom_B562"/>
    <property type="match status" value="1"/>
</dbReference>
<dbReference type="Proteomes" id="UP000032582">
    <property type="component" value="Unassembled WGS sequence"/>
</dbReference>
<evidence type="ECO:0000256" key="1">
    <source>
        <dbReference type="ARBA" id="ARBA00002028"/>
    </source>
</evidence>
<dbReference type="Gene3D" id="1.20.120.10">
    <property type="entry name" value="Cytochrome c/b562"/>
    <property type="match status" value="1"/>
</dbReference>
<evidence type="ECO:0000256" key="5">
    <source>
        <dbReference type="SAM" id="Coils"/>
    </source>
</evidence>
<sequence>MSKNMLAMLVASVCGFGAMTASAAGLSDNMKTLNANLQIVEKTDDAAALKTALTDMRAAAQSAKDELPAKLKGKAADSAEVKDYHHGYDVLTGQIDEALKLTEEGKIPEAKAMAEQLKATRGEYHKKYR</sequence>
<evidence type="ECO:0000256" key="3">
    <source>
        <dbReference type="ARBA" id="ARBA00022729"/>
    </source>
</evidence>
<comment type="caution">
    <text evidence="7">The sequence shown here is derived from an EMBL/GenBank/DDBJ whole genome shotgun (WGS) entry which is preliminary data.</text>
</comment>
<keyword evidence="4" id="KW-0479">Metal-binding</keyword>
<evidence type="ECO:0000256" key="6">
    <source>
        <dbReference type="SAM" id="SignalP"/>
    </source>
</evidence>
<accession>A0A0D8L982</accession>
<feature type="binding site" description="axial binding residue" evidence="4">
    <location>
        <position position="125"/>
    </location>
    <ligand>
        <name>heme b</name>
        <dbReference type="ChEBI" id="CHEBI:60344"/>
    </ligand>
    <ligandPart>
        <name>Fe</name>
        <dbReference type="ChEBI" id="CHEBI:18248"/>
    </ligandPart>
</feature>
<keyword evidence="4" id="KW-0349">Heme</keyword>
<evidence type="ECO:0000313" key="8">
    <source>
        <dbReference type="Proteomes" id="UP000032582"/>
    </source>
</evidence>
<dbReference type="EMBL" id="JZSH01000047">
    <property type="protein sequence ID" value="KJF78427.1"/>
    <property type="molecule type" value="Genomic_DNA"/>
</dbReference>
<keyword evidence="5" id="KW-0175">Coiled coil</keyword>
<name>A0A0D8L982_MORMO</name>
<evidence type="ECO:0000313" key="7">
    <source>
        <dbReference type="EMBL" id="KJF78427.1"/>
    </source>
</evidence>
<dbReference type="GO" id="GO:0005506">
    <property type="term" value="F:iron ion binding"/>
    <property type="evidence" value="ECO:0007669"/>
    <property type="project" value="InterPro"/>
</dbReference>
<gene>
    <name evidence="7" type="ORF">UA45_06150</name>
</gene>
<dbReference type="PIRSF" id="PIRSF000029">
    <property type="entry name" value="Cytochrome_b562"/>
    <property type="match status" value="1"/>
</dbReference>
<dbReference type="NCBIfam" id="NF011632">
    <property type="entry name" value="PRK15058.1"/>
    <property type="match status" value="1"/>
</dbReference>
<keyword evidence="3 6" id="KW-0732">Signal</keyword>
<proteinExistence type="inferred from homology"/>
<dbReference type="InterPro" id="IPR009155">
    <property type="entry name" value="Cyt_b562"/>
</dbReference>
<dbReference type="GO" id="GO:0020037">
    <property type="term" value="F:heme binding"/>
    <property type="evidence" value="ECO:0007669"/>
    <property type="project" value="InterPro"/>
</dbReference>
<feature type="binding site" description="axial binding residue" evidence="4">
    <location>
        <position position="30"/>
    </location>
    <ligand>
        <name>heme b</name>
        <dbReference type="ChEBI" id="CHEBI:60344"/>
    </ligand>
    <ligandPart>
        <name>Fe</name>
        <dbReference type="ChEBI" id="CHEBI:18248"/>
    </ligandPart>
</feature>
<dbReference type="InterPro" id="IPR010980">
    <property type="entry name" value="Cyt_c/b562"/>
</dbReference>
<evidence type="ECO:0000256" key="2">
    <source>
        <dbReference type="ARBA" id="ARBA00005523"/>
    </source>
</evidence>
<dbReference type="GO" id="GO:0042597">
    <property type="term" value="C:periplasmic space"/>
    <property type="evidence" value="ECO:0007669"/>
    <property type="project" value="InterPro"/>
</dbReference>
<feature type="signal peptide" evidence="6">
    <location>
        <begin position="1"/>
        <end position="23"/>
    </location>
</feature>
<dbReference type="GO" id="GO:0009055">
    <property type="term" value="F:electron transfer activity"/>
    <property type="evidence" value="ECO:0007669"/>
    <property type="project" value="InterPro"/>
</dbReference>
<dbReference type="AlphaFoldDB" id="A0A0D8L982"/>
<feature type="coiled-coil region" evidence="5">
    <location>
        <begin position="23"/>
        <end position="66"/>
    </location>
</feature>
<comment type="function">
    <text evidence="1">Electron-transport protein of unknown function.</text>
</comment>
<dbReference type="SUPFAM" id="SSF47175">
    <property type="entry name" value="Cytochromes"/>
    <property type="match status" value="1"/>
</dbReference>
<dbReference type="PATRIC" id="fig|582.24.peg.1877"/>
<comment type="cofactor">
    <cofactor evidence="4">
        <name>heme b</name>
        <dbReference type="ChEBI" id="CHEBI:60344"/>
    </cofactor>
    <text evidence="4">Binds 1 heme b (iron(II)-protoporphyrin IX) group per molecule.</text>
</comment>
<keyword evidence="4" id="KW-0408">Iron</keyword>
<comment type="similarity">
    <text evidence="2">Belongs to the cytochrome b562 family.</text>
</comment>
<feature type="chain" id="PRO_5002332384" evidence="6">
    <location>
        <begin position="24"/>
        <end position="129"/>
    </location>
</feature>
<evidence type="ECO:0000256" key="4">
    <source>
        <dbReference type="PIRSR" id="PIRSR000029-1"/>
    </source>
</evidence>